<sequence length="98" mass="10893">CLPESPLRGSLVMVCQTNISTVGSLTRFLQREVNSLSAGFNSLARHHQISAWHCLPESPLRGVNNMVCHLNFPIGTGRLISHVTAPRMKLATRLYEPR</sequence>
<evidence type="ECO:0000313" key="2">
    <source>
        <dbReference type="Proteomes" id="UP000824469"/>
    </source>
</evidence>
<accession>A0AA38CUV2</accession>
<reference evidence="1 2" key="1">
    <citation type="journal article" date="2021" name="Nat. Plants">
        <title>The Taxus genome provides insights into paclitaxel biosynthesis.</title>
        <authorList>
            <person name="Xiong X."/>
            <person name="Gou J."/>
            <person name="Liao Q."/>
            <person name="Li Y."/>
            <person name="Zhou Q."/>
            <person name="Bi G."/>
            <person name="Li C."/>
            <person name="Du R."/>
            <person name="Wang X."/>
            <person name="Sun T."/>
            <person name="Guo L."/>
            <person name="Liang H."/>
            <person name="Lu P."/>
            <person name="Wu Y."/>
            <person name="Zhang Z."/>
            <person name="Ro D.K."/>
            <person name="Shang Y."/>
            <person name="Huang S."/>
            <person name="Yan J."/>
        </authorList>
    </citation>
    <scope>NUCLEOTIDE SEQUENCE [LARGE SCALE GENOMIC DNA]</scope>
    <source>
        <strain evidence="1">Ta-2019</strain>
    </source>
</reference>
<dbReference type="EMBL" id="JAHRHJ020000009">
    <property type="protein sequence ID" value="KAH9303138.1"/>
    <property type="molecule type" value="Genomic_DNA"/>
</dbReference>
<organism evidence="1 2">
    <name type="scientific">Taxus chinensis</name>
    <name type="common">Chinese yew</name>
    <name type="synonym">Taxus wallichiana var. chinensis</name>
    <dbReference type="NCBI Taxonomy" id="29808"/>
    <lineage>
        <taxon>Eukaryota</taxon>
        <taxon>Viridiplantae</taxon>
        <taxon>Streptophyta</taxon>
        <taxon>Embryophyta</taxon>
        <taxon>Tracheophyta</taxon>
        <taxon>Spermatophyta</taxon>
        <taxon>Pinopsida</taxon>
        <taxon>Pinidae</taxon>
        <taxon>Conifers II</taxon>
        <taxon>Cupressales</taxon>
        <taxon>Taxaceae</taxon>
        <taxon>Taxus</taxon>
    </lineage>
</organism>
<name>A0AA38CUV2_TAXCH</name>
<gene>
    <name evidence="1" type="ORF">KI387_014721</name>
</gene>
<feature type="non-terminal residue" evidence="1">
    <location>
        <position position="1"/>
    </location>
</feature>
<feature type="non-terminal residue" evidence="1">
    <location>
        <position position="98"/>
    </location>
</feature>
<dbReference type="AlphaFoldDB" id="A0AA38CUV2"/>
<keyword evidence="2" id="KW-1185">Reference proteome</keyword>
<proteinExistence type="predicted"/>
<dbReference type="Proteomes" id="UP000824469">
    <property type="component" value="Unassembled WGS sequence"/>
</dbReference>
<comment type="caution">
    <text evidence="1">The sequence shown here is derived from an EMBL/GenBank/DDBJ whole genome shotgun (WGS) entry which is preliminary data.</text>
</comment>
<protein>
    <submittedName>
        <fullName evidence="1">Uncharacterized protein</fullName>
    </submittedName>
</protein>
<evidence type="ECO:0000313" key="1">
    <source>
        <dbReference type="EMBL" id="KAH9303138.1"/>
    </source>
</evidence>